<dbReference type="Proteomes" id="UP000754883">
    <property type="component" value="Unassembled WGS sequence"/>
</dbReference>
<dbReference type="Pfam" id="PF20150">
    <property type="entry name" value="2EXR"/>
    <property type="match status" value="1"/>
</dbReference>
<dbReference type="EMBL" id="CABFNO020001527">
    <property type="protein sequence ID" value="CAG9994304.1"/>
    <property type="molecule type" value="Genomic_DNA"/>
</dbReference>
<protein>
    <recommendedName>
        <fullName evidence="1">2EXR domain-containing protein</fullName>
    </recommendedName>
</protein>
<dbReference type="AlphaFoldDB" id="A0A9N9UN95"/>
<dbReference type="PANTHER" id="PTHR35910">
    <property type="entry name" value="2EXR DOMAIN-CONTAINING PROTEIN"/>
    <property type="match status" value="1"/>
</dbReference>
<evidence type="ECO:0000313" key="3">
    <source>
        <dbReference type="Proteomes" id="UP000754883"/>
    </source>
</evidence>
<sequence>MAGFYQANAEVRQANAPDEPQFNILNTEIFPIEADCLDQSESPTTEFHQFSRFPTEIQLHILELTQSPSAKRLVTIHINEVLRAEKDSQSLYLQNSLYTESNDLGNVISGARYRATLSHPPRSSILLQICRNSREFALRKYRIRLPMNPRDPKSNECLYIDPENDTLYIESFFVRPSTLVGFFHDLRAYDKKGSGLWNLAINTQYVNELSVLRSFNLENLRPAEVRSFKQSLMTLKHLWFINLLDEDNRYTEQPPTQTLDIGSSYQKPVSHAMPLFPEASEFYLMPSDPRGLKPSDFEQVLSQEYDSPMAGWLLWESMESLFGMTAENGSLPRREVSYVIAIEATKDHTVHLADYPDLYEQNAIRSINSLQNYLARERHHAPSEYGSLEEIETGQEVSVAGFWVFPIDVFDGKEPQDAVEYSDMHFIDFSNRSPALGPNRMAT</sequence>
<name>A0A9N9UN95_9HYPO</name>
<reference evidence="2" key="1">
    <citation type="submission" date="2021-10" db="EMBL/GenBank/DDBJ databases">
        <authorList>
            <person name="Piombo E."/>
        </authorList>
    </citation>
    <scope>NUCLEOTIDE SEQUENCE</scope>
</reference>
<proteinExistence type="predicted"/>
<keyword evidence="3" id="KW-1185">Reference proteome</keyword>
<evidence type="ECO:0000313" key="2">
    <source>
        <dbReference type="EMBL" id="CAG9994304.1"/>
    </source>
</evidence>
<dbReference type="PANTHER" id="PTHR35910:SF6">
    <property type="entry name" value="2EXR DOMAIN-CONTAINING PROTEIN"/>
    <property type="match status" value="1"/>
</dbReference>
<organism evidence="2 3">
    <name type="scientific">Clonostachys byssicola</name>
    <dbReference type="NCBI Taxonomy" id="160290"/>
    <lineage>
        <taxon>Eukaryota</taxon>
        <taxon>Fungi</taxon>
        <taxon>Dikarya</taxon>
        <taxon>Ascomycota</taxon>
        <taxon>Pezizomycotina</taxon>
        <taxon>Sordariomycetes</taxon>
        <taxon>Hypocreomycetidae</taxon>
        <taxon>Hypocreales</taxon>
        <taxon>Bionectriaceae</taxon>
        <taxon>Clonostachys</taxon>
    </lineage>
</organism>
<feature type="domain" description="2EXR" evidence="1">
    <location>
        <begin position="47"/>
        <end position="167"/>
    </location>
</feature>
<gene>
    <name evidence="2" type="ORF">CBYS24578_00013369</name>
</gene>
<dbReference type="OrthoDB" id="3469466at2759"/>
<accession>A0A9N9UN95</accession>
<comment type="caution">
    <text evidence="2">The sequence shown here is derived from an EMBL/GenBank/DDBJ whole genome shotgun (WGS) entry which is preliminary data.</text>
</comment>
<evidence type="ECO:0000259" key="1">
    <source>
        <dbReference type="Pfam" id="PF20150"/>
    </source>
</evidence>
<dbReference type="InterPro" id="IPR045518">
    <property type="entry name" value="2EXR"/>
</dbReference>